<dbReference type="PANTHER" id="PTHR11439:SF483">
    <property type="entry name" value="PEPTIDE SYNTHASE GLIP-LIKE, PUTATIVE (AFU_ORTHOLOGUE AFUA_3G12920)-RELATED"/>
    <property type="match status" value="1"/>
</dbReference>
<feature type="region of interest" description="Disordered" evidence="1">
    <location>
        <begin position="173"/>
        <end position="199"/>
    </location>
</feature>
<dbReference type="AlphaFoldDB" id="A0A6L2MZS0"/>
<organism evidence="2">
    <name type="scientific">Tanacetum cinerariifolium</name>
    <name type="common">Dalmatian daisy</name>
    <name type="synonym">Chrysanthemum cinerariifolium</name>
    <dbReference type="NCBI Taxonomy" id="118510"/>
    <lineage>
        <taxon>Eukaryota</taxon>
        <taxon>Viridiplantae</taxon>
        <taxon>Streptophyta</taxon>
        <taxon>Embryophyta</taxon>
        <taxon>Tracheophyta</taxon>
        <taxon>Spermatophyta</taxon>
        <taxon>Magnoliopsida</taxon>
        <taxon>eudicotyledons</taxon>
        <taxon>Gunneridae</taxon>
        <taxon>Pentapetalae</taxon>
        <taxon>asterids</taxon>
        <taxon>campanulids</taxon>
        <taxon>Asterales</taxon>
        <taxon>Asteraceae</taxon>
        <taxon>Asteroideae</taxon>
        <taxon>Anthemideae</taxon>
        <taxon>Anthemidinae</taxon>
        <taxon>Tanacetum</taxon>
    </lineage>
</organism>
<dbReference type="CDD" id="cd09272">
    <property type="entry name" value="RNase_HI_RT_Ty1"/>
    <property type="match status" value="1"/>
</dbReference>
<proteinExistence type="predicted"/>
<dbReference type="EMBL" id="BKCJ010007659">
    <property type="protein sequence ID" value="GEU78372.1"/>
    <property type="molecule type" value="Genomic_DNA"/>
</dbReference>
<sequence length="335" mass="39211">MQRPPLFESDGFIYCKNRFETYVISKDLDLWHVIIYGDFPLTENNPETKKNEFVPFVKQSDDLNKRPAKNNEAKMALHPKWRAKVKAIEKSMDLTSLSLNELIGNLKVYENSRREDEEYAMAMRDFMKFFKSRGRFIRQPRDEKKSFQRSKDDKNGMSYRKCFRYREPNHLIEECPKPPRNKNQRDFVGGSWSNSGEDEEEKIKDEICLMAQASNEETSLAISTIEAKYVSAGKACRQALWMKQALIDYDIRLDDILIMCDNEGAIDLSKNPMQHSRIKSIKIRHHLLCDNVKKGNISIEKVMSEDNIADILTKPHKPETFNYLRLGLGMMEQFD</sequence>
<name>A0A6L2MZS0_TANCI</name>
<gene>
    <name evidence="2" type="ORF">Tci_050350</name>
</gene>
<dbReference type="PANTHER" id="PTHR11439">
    <property type="entry name" value="GAG-POL-RELATED RETROTRANSPOSON"/>
    <property type="match status" value="1"/>
</dbReference>
<evidence type="ECO:0000313" key="2">
    <source>
        <dbReference type="EMBL" id="GEU78372.1"/>
    </source>
</evidence>
<comment type="caution">
    <text evidence="2">The sequence shown here is derived from an EMBL/GenBank/DDBJ whole genome shotgun (WGS) entry which is preliminary data.</text>
</comment>
<reference evidence="2" key="1">
    <citation type="journal article" date="2019" name="Sci. Rep.">
        <title>Draft genome of Tanacetum cinerariifolium, the natural source of mosquito coil.</title>
        <authorList>
            <person name="Yamashiro T."/>
            <person name="Shiraishi A."/>
            <person name="Satake H."/>
            <person name="Nakayama K."/>
        </authorList>
    </citation>
    <scope>NUCLEOTIDE SEQUENCE</scope>
</reference>
<evidence type="ECO:0000256" key="1">
    <source>
        <dbReference type="SAM" id="MobiDB-lite"/>
    </source>
</evidence>
<protein>
    <submittedName>
        <fullName evidence="2">Retrovirus-related Pol polyprotein from transposon TNT 1-94</fullName>
    </submittedName>
</protein>
<accession>A0A6L2MZS0</accession>